<protein>
    <recommendedName>
        <fullName evidence="13">G-protein coupled receptors family 1 profile domain-containing protein</fullName>
    </recommendedName>
</protein>
<dbReference type="InterPro" id="IPR027430">
    <property type="entry name" value="Retinal_BS"/>
</dbReference>
<dbReference type="GO" id="GO:0007602">
    <property type="term" value="P:phototransduction"/>
    <property type="evidence" value="ECO:0007669"/>
    <property type="project" value="UniProtKB-KW"/>
</dbReference>
<dbReference type="PROSITE" id="PS50262">
    <property type="entry name" value="G_PROTEIN_RECEP_F1_2"/>
    <property type="match status" value="1"/>
</dbReference>
<keyword evidence="2" id="KW-0600">Photoreceptor protein</keyword>
<evidence type="ECO:0000256" key="9">
    <source>
        <dbReference type="ARBA" id="ARBA00023136"/>
    </source>
</evidence>
<feature type="domain" description="G-protein coupled receptors family 1 profile" evidence="13">
    <location>
        <begin position="1"/>
        <end position="70"/>
    </location>
</feature>
<keyword evidence="9 12" id="KW-0472">Membrane</keyword>
<evidence type="ECO:0000256" key="6">
    <source>
        <dbReference type="ARBA" id="ARBA00022989"/>
    </source>
</evidence>
<dbReference type="EMBL" id="UYRU01008538">
    <property type="protein sequence ID" value="VDK42518.1"/>
    <property type="molecule type" value="Genomic_DNA"/>
</dbReference>
<evidence type="ECO:0000256" key="8">
    <source>
        <dbReference type="ARBA" id="ARBA00023040"/>
    </source>
</evidence>
<dbReference type="OrthoDB" id="6283323at2759"/>
<feature type="transmembrane region" description="Helical" evidence="12">
    <location>
        <begin position="54"/>
        <end position="73"/>
    </location>
</feature>
<keyword evidence="11" id="KW-0807">Transducer</keyword>
<dbReference type="GO" id="GO:0016020">
    <property type="term" value="C:membrane"/>
    <property type="evidence" value="ECO:0007669"/>
    <property type="project" value="UniProtKB-SubCell"/>
</dbReference>
<keyword evidence="7" id="KW-0157">Chromophore</keyword>
<keyword evidence="8" id="KW-0297">G-protein coupled receptor</keyword>
<evidence type="ECO:0000256" key="11">
    <source>
        <dbReference type="ARBA" id="ARBA00023224"/>
    </source>
</evidence>
<evidence type="ECO:0000313" key="15">
    <source>
        <dbReference type="Proteomes" id="UP000281553"/>
    </source>
</evidence>
<dbReference type="GO" id="GO:0004930">
    <property type="term" value="F:G protein-coupled receptor activity"/>
    <property type="evidence" value="ECO:0007669"/>
    <property type="project" value="UniProtKB-KW"/>
</dbReference>
<feature type="transmembrane region" description="Helical" evidence="12">
    <location>
        <begin position="12"/>
        <end position="34"/>
    </location>
</feature>
<keyword evidence="6 12" id="KW-1133">Transmembrane helix</keyword>
<dbReference type="InterPro" id="IPR017452">
    <property type="entry name" value="GPCR_Rhodpsn_7TM"/>
</dbReference>
<evidence type="ECO:0000256" key="4">
    <source>
        <dbReference type="ARBA" id="ARBA00022692"/>
    </source>
</evidence>
<dbReference type="PRINTS" id="PR00237">
    <property type="entry name" value="GPCRRHODOPSN"/>
</dbReference>
<keyword evidence="4 12" id="KW-0812">Transmembrane</keyword>
<organism evidence="14 15">
    <name type="scientific">Dibothriocephalus latus</name>
    <name type="common">Fish tapeworm</name>
    <name type="synonym">Diphyllobothrium latum</name>
    <dbReference type="NCBI Taxonomy" id="60516"/>
    <lineage>
        <taxon>Eukaryota</taxon>
        <taxon>Metazoa</taxon>
        <taxon>Spiralia</taxon>
        <taxon>Lophotrochozoa</taxon>
        <taxon>Platyhelminthes</taxon>
        <taxon>Cestoda</taxon>
        <taxon>Eucestoda</taxon>
        <taxon>Diphyllobothriidea</taxon>
        <taxon>Diphyllobothriidae</taxon>
        <taxon>Dibothriocephalus</taxon>
    </lineage>
</organism>
<keyword evidence="10" id="KW-0675">Receptor</keyword>
<evidence type="ECO:0000256" key="1">
    <source>
        <dbReference type="ARBA" id="ARBA00004141"/>
    </source>
</evidence>
<evidence type="ECO:0000256" key="5">
    <source>
        <dbReference type="ARBA" id="ARBA00022925"/>
    </source>
</evidence>
<evidence type="ECO:0000256" key="2">
    <source>
        <dbReference type="ARBA" id="ARBA00022543"/>
    </source>
</evidence>
<evidence type="ECO:0000256" key="3">
    <source>
        <dbReference type="ARBA" id="ARBA00022606"/>
    </source>
</evidence>
<dbReference type="Pfam" id="PF00001">
    <property type="entry name" value="7tm_1"/>
    <property type="match status" value="1"/>
</dbReference>
<proteinExistence type="predicted"/>
<evidence type="ECO:0000256" key="12">
    <source>
        <dbReference type="SAM" id="Phobius"/>
    </source>
</evidence>
<name>A0A3P6RKG0_DIBLA</name>
<dbReference type="GO" id="GO:0009881">
    <property type="term" value="F:photoreceptor activity"/>
    <property type="evidence" value="ECO:0007669"/>
    <property type="project" value="UniProtKB-KW"/>
</dbReference>
<dbReference type="Proteomes" id="UP000281553">
    <property type="component" value="Unassembled WGS sequence"/>
</dbReference>
<dbReference type="PANTHER" id="PTHR24240">
    <property type="entry name" value="OPSIN"/>
    <property type="match status" value="1"/>
</dbReference>
<keyword evidence="3" id="KW-0716">Sensory transduction</keyword>
<dbReference type="InterPro" id="IPR000276">
    <property type="entry name" value="GPCR_Rhodpsn"/>
</dbReference>
<reference evidence="14 15" key="1">
    <citation type="submission" date="2018-11" db="EMBL/GenBank/DDBJ databases">
        <authorList>
            <consortium name="Pathogen Informatics"/>
        </authorList>
    </citation>
    <scope>NUCLEOTIDE SEQUENCE [LARGE SCALE GENOMIC DNA]</scope>
</reference>
<evidence type="ECO:0000256" key="7">
    <source>
        <dbReference type="ARBA" id="ARBA00022991"/>
    </source>
</evidence>
<dbReference type="SUPFAM" id="SSF81321">
    <property type="entry name" value="Family A G protein-coupled receptor-like"/>
    <property type="match status" value="1"/>
</dbReference>
<evidence type="ECO:0000256" key="10">
    <source>
        <dbReference type="ARBA" id="ARBA00023170"/>
    </source>
</evidence>
<dbReference type="AlphaFoldDB" id="A0A3P6RKG0"/>
<gene>
    <name evidence="14" type="ORF">DILT_LOCUS1324</name>
</gene>
<dbReference type="InterPro" id="IPR050125">
    <property type="entry name" value="GPCR_opsins"/>
</dbReference>
<accession>A0A3P6RKG0</accession>
<dbReference type="PROSITE" id="PS00238">
    <property type="entry name" value="OPSIN"/>
    <property type="match status" value="1"/>
</dbReference>
<dbReference type="Gene3D" id="1.20.1070.10">
    <property type="entry name" value="Rhodopsin 7-helix transmembrane proteins"/>
    <property type="match status" value="1"/>
</dbReference>
<evidence type="ECO:0000313" key="14">
    <source>
        <dbReference type="EMBL" id="VDK42518.1"/>
    </source>
</evidence>
<keyword evidence="15" id="KW-1185">Reference proteome</keyword>
<sequence>MNTVRARKRVDLHAAKVSAITITIFIISWLPYATLALLSLSGYRYCLTPISAEVAMFFAKSSAVYNPVVYAFMNEGFRVTFIKRISCLT</sequence>
<keyword evidence="5" id="KW-0681">Retinal protein</keyword>
<comment type="subcellular location">
    <subcellularLocation>
        <location evidence="1">Membrane</location>
        <topology evidence="1">Multi-pass membrane protein</topology>
    </subcellularLocation>
</comment>
<evidence type="ECO:0000259" key="13">
    <source>
        <dbReference type="PROSITE" id="PS50262"/>
    </source>
</evidence>